<dbReference type="EMBL" id="KN848693">
    <property type="protein sequence ID" value="KIR79042.1"/>
    <property type="molecule type" value="Genomic_DNA"/>
</dbReference>
<keyword evidence="2" id="KW-1185">Reference proteome</keyword>
<dbReference type="Proteomes" id="UP000054272">
    <property type="component" value="Unassembled WGS sequence"/>
</dbReference>
<organism evidence="1 2">
    <name type="scientific">Cryptococcus gattii EJB2</name>
    <dbReference type="NCBI Taxonomy" id="1296103"/>
    <lineage>
        <taxon>Eukaryota</taxon>
        <taxon>Fungi</taxon>
        <taxon>Dikarya</taxon>
        <taxon>Basidiomycota</taxon>
        <taxon>Agaricomycotina</taxon>
        <taxon>Tremellomycetes</taxon>
        <taxon>Tremellales</taxon>
        <taxon>Cryptococcaceae</taxon>
        <taxon>Cryptococcus</taxon>
        <taxon>Cryptococcus gattii species complex</taxon>
    </lineage>
</organism>
<evidence type="ECO:0000313" key="2">
    <source>
        <dbReference type="Proteomes" id="UP000054272"/>
    </source>
</evidence>
<name>A0ABR5BTR3_9TREE</name>
<gene>
    <name evidence="1" type="ORF">I306_03933</name>
</gene>
<protein>
    <submittedName>
        <fullName evidence="1">Uncharacterized protein</fullName>
    </submittedName>
</protein>
<sequence>MASLFYVTPIPTSLPFSQQIFAWSQNIKWNFTYQQ</sequence>
<evidence type="ECO:0000313" key="1">
    <source>
        <dbReference type="EMBL" id="KIR79042.1"/>
    </source>
</evidence>
<accession>A0ABR5BTR3</accession>
<proteinExistence type="predicted"/>
<reference evidence="1 2" key="1">
    <citation type="submission" date="2015-01" db="EMBL/GenBank/DDBJ databases">
        <title>The Genome Sequence of Cryptococcus gattii EJB2.</title>
        <authorList>
            <consortium name="The Broad Institute Genomics Platform"/>
            <person name="Cuomo C."/>
            <person name="Litvintseva A."/>
            <person name="Chen Y."/>
            <person name="Heitman J."/>
            <person name="Sun S."/>
            <person name="Springer D."/>
            <person name="Dromer F."/>
            <person name="Young S."/>
            <person name="Zeng Q."/>
            <person name="Gargeya S."/>
            <person name="Abouelleil A."/>
            <person name="Alvarado L."/>
            <person name="Chapman S.B."/>
            <person name="Gainer-Dewar J."/>
            <person name="Goldberg J."/>
            <person name="Griggs A."/>
            <person name="Gujja S."/>
            <person name="Hansen M."/>
            <person name="Howarth C."/>
            <person name="Imamovic A."/>
            <person name="Larimer J."/>
            <person name="Murphy C."/>
            <person name="Naylor J."/>
            <person name="Pearson M."/>
            <person name="Priest M."/>
            <person name="Roberts A."/>
            <person name="Saif S."/>
            <person name="Shea T."/>
            <person name="Sykes S."/>
            <person name="Wortman J."/>
            <person name="Nusbaum C."/>
            <person name="Birren B."/>
        </authorList>
    </citation>
    <scope>NUCLEOTIDE SEQUENCE [LARGE SCALE GENOMIC DNA]</scope>
    <source>
        <strain evidence="1 2">EJB2</strain>
    </source>
</reference>